<feature type="non-terminal residue" evidence="1">
    <location>
        <position position="1"/>
    </location>
</feature>
<sequence length="228" mass="26015">RWFERRLPLSWAFTRRLGYAICPKAGFFSPIQVERLGTSFTEAPKCASLALRFPYSSSPTWRISDFLASSRGPNLGRIFVLPLNSQRGPQKAIRPFQFDFKLFGIPTLPIHYANFHGFLTLTNSFSFPCSKNRRMPRFMIYDCVHRLVKNATVPGPSPSNCFEILFLYFNHFFTSATDAVPVVLFFSRCKREGTDVVPSNCQVLEPYDLSSNPSVYIFTSVSYCMHSG</sequence>
<dbReference type="AlphaFoldDB" id="A0A4Y2P969"/>
<keyword evidence="2" id="KW-1185">Reference proteome</keyword>
<protein>
    <submittedName>
        <fullName evidence="1">Uncharacterized protein</fullName>
    </submittedName>
</protein>
<organism evidence="1 2">
    <name type="scientific">Araneus ventricosus</name>
    <name type="common">Orbweaver spider</name>
    <name type="synonym">Epeira ventricosa</name>
    <dbReference type="NCBI Taxonomy" id="182803"/>
    <lineage>
        <taxon>Eukaryota</taxon>
        <taxon>Metazoa</taxon>
        <taxon>Ecdysozoa</taxon>
        <taxon>Arthropoda</taxon>
        <taxon>Chelicerata</taxon>
        <taxon>Arachnida</taxon>
        <taxon>Araneae</taxon>
        <taxon>Araneomorphae</taxon>
        <taxon>Entelegynae</taxon>
        <taxon>Araneoidea</taxon>
        <taxon>Araneidae</taxon>
        <taxon>Araneus</taxon>
    </lineage>
</organism>
<reference evidence="1 2" key="1">
    <citation type="journal article" date="2019" name="Sci. Rep.">
        <title>Orb-weaving spider Araneus ventricosus genome elucidates the spidroin gene catalogue.</title>
        <authorList>
            <person name="Kono N."/>
            <person name="Nakamura H."/>
            <person name="Ohtoshi R."/>
            <person name="Moran D.A.P."/>
            <person name="Shinohara A."/>
            <person name="Yoshida Y."/>
            <person name="Fujiwara M."/>
            <person name="Mori M."/>
            <person name="Tomita M."/>
            <person name="Arakawa K."/>
        </authorList>
    </citation>
    <scope>NUCLEOTIDE SEQUENCE [LARGE SCALE GENOMIC DNA]</scope>
</reference>
<name>A0A4Y2P969_ARAVE</name>
<evidence type="ECO:0000313" key="1">
    <source>
        <dbReference type="EMBL" id="GBN48505.1"/>
    </source>
</evidence>
<gene>
    <name evidence="1" type="ORF">AVEN_4125_1</name>
</gene>
<accession>A0A4Y2P969</accession>
<comment type="caution">
    <text evidence="1">The sequence shown here is derived from an EMBL/GenBank/DDBJ whole genome shotgun (WGS) entry which is preliminary data.</text>
</comment>
<dbReference type="EMBL" id="BGPR01132183">
    <property type="protein sequence ID" value="GBN48505.1"/>
    <property type="molecule type" value="Genomic_DNA"/>
</dbReference>
<dbReference type="Proteomes" id="UP000499080">
    <property type="component" value="Unassembled WGS sequence"/>
</dbReference>
<evidence type="ECO:0000313" key="2">
    <source>
        <dbReference type="Proteomes" id="UP000499080"/>
    </source>
</evidence>
<proteinExistence type="predicted"/>